<sequence>MKSMQYVGTAAPFIPVGRYNIHAGDYDREDLSTSEWLVPQSDRRRPWRKLSRSYILILILLAITSALAVLFFFQKSSVWNLLGWTSSSGAVTLTELTRRATDTSTSSSSSEHTKSVIIIVVIVLFFVIGVGCTIFCRCFNKYQDPTCVSCSMCAGCIACFGCMECGSCVC</sequence>
<feature type="transmembrane region" description="Helical" evidence="1">
    <location>
        <begin position="53"/>
        <end position="73"/>
    </location>
</feature>
<reference evidence="3" key="1">
    <citation type="journal article" date="2014" name="Proc. Natl. Acad. Sci. U.S.A.">
        <title>Extensive sampling of basidiomycete genomes demonstrates inadequacy of the white-rot/brown-rot paradigm for wood decay fungi.</title>
        <authorList>
            <person name="Riley R."/>
            <person name="Salamov A.A."/>
            <person name="Brown D.W."/>
            <person name="Nagy L.G."/>
            <person name="Floudas D."/>
            <person name="Held B.W."/>
            <person name="Levasseur A."/>
            <person name="Lombard V."/>
            <person name="Morin E."/>
            <person name="Otillar R."/>
            <person name="Lindquist E.A."/>
            <person name="Sun H."/>
            <person name="LaButti K.M."/>
            <person name="Schmutz J."/>
            <person name="Jabbour D."/>
            <person name="Luo H."/>
            <person name="Baker S.E."/>
            <person name="Pisabarro A.G."/>
            <person name="Walton J.D."/>
            <person name="Blanchette R.A."/>
            <person name="Henrissat B."/>
            <person name="Martin F."/>
            <person name="Cullen D."/>
            <person name="Hibbett D.S."/>
            <person name="Grigoriev I.V."/>
        </authorList>
    </citation>
    <scope>NUCLEOTIDE SEQUENCE [LARGE SCALE GENOMIC DNA]</scope>
    <source>
        <strain evidence="3">MUCL 33604</strain>
    </source>
</reference>
<dbReference type="Proteomes" id="UP000027265">
    <property type="component" value="Unassembled WGS sequence"/>
</dbReference>
<dbReference type="HOGENOM" id="CLU_1570858_0_0_1"/>
<organism evidence="2 3">
    <name type="scientific">Jaapia argillacea MUCL 33604</name>
    <dbReference type="NCBI Taxonomy" id="933084"/>
    <lineage>
        <taxon>Eukaryota</taxon>
        <taxon>Fungi</taxon>
        <taxon>Dikarya</taxon>
        <taxon>Basidiomycota</taxon>
        <taxon>Agaricomycotina</taxon>
        <taxon>Agaricomycetes</taxon>
        <taxon>Agaricomycetidae</taxon>
        <taxon>Jaapiales</taxon>
        <taxon>Jaapiaceae</taxon>
        <taxon>Jaapia</taxon>
    </lineage>
</organism>
<gene>
    <name evidence="2" type="ORF">JAAARDRAFT_31139</name>
</gene>
<dbReference type="AlphaFoldDB" id="A0A067Q3W2"/>
<feature type="transmembrane region" description="Helical" evidence="1">
    <location>
        <begin position="116"/>
        <end position="136"/>
    </location>
</feature>
<accession>A0A067Q3W2</accession>
<dbReference type="InParanoid" id="A0A067Q3W2"/>
<evidence type="ECO:0000313" key="3">
    <source>
        <dbReference type="Proteomes" id="UP000027265"/>
    </source>
</evidence>
<protein>
    <submittedName>
        <fullName evidence="2">Uncharacterized protein</fullName>
    </submittedName>
</protein>
<dbReference type="EMBL" id="KL197712">
    <property type="protein sequence ID" value="KDQ61674.1"/>
    <property type="molecule type" value="Genomic_DNA"/>
</dbReference>
<name>A0A067Q3W2_9AGAM</name>
<proteinExistence type="predicted"/>
<evidence type="ECO:0000313" key="2">
    <source>
        <dbReference type="EMBL" id="KDQ61674.1"/>
    </source>
</evidence>
<keyword evidence="3" id="KW-1185">Reference proteome</keyword>
<keyword evidence="1" id="KW-1133">Transmembrane helix</keyword>
<keyword evidence="1" id="KW-0472">Membrane</keyword>
<keyword evidence="1" id="KW-0812">Transmembrane</keyword>
<evidence type="ECO:0000256" key="1">
    <source>
        <dbReference type="SAM" id="Phobius"/>
    </source>
</evidence>